<dbReference type="InterPro" id="IPR035906">
    <property type="entry name" value="MetI-like_sf"/>
</dbReference>
<dbReference type="PANTHER" id="PTHR43744:SF12">
    <property type="entry name" value="ABC TRANSPORTER PERMEASE PROTEIN MG189-RELATED"/>
    <property type="match status" value="1"/>
</dbReference>
<organism evidence="9 10">
    <name type="scientific">Blautia producta</name>
    <dbReference type="NCBI Taxonomy" id="33035"/>
    <lineage>
        <taxon>Bacteria</taxon>
        <taxon>Bacillati</taxon>
        <taxon>Bacillota</taxon>
        <taxon>Clostridia</taxon>
        <taxon>Lachnospirales</taxon>
        <taxon>Lachnospiraceae</taxon>
        <taxon>Blautia</taxon>
    </lineage>
</organism>
<reference evidence="9" key="1">
    <citation type="submission" date="2023-10" db="EMBL/GenBank/DDBJ databases">
        <title>Genome sequence of Blautia coccoides DSM 935.</title>
        <authorList>
            <person name="Boeer T."/>
            <person name="Bengelsdorf F.R."/>
            <person name="Daniel R."/>
            <person name="Poehlein A."/>
        </authorList>
    </citation>
    <scope>NUCLEOTIDE SEQUENCE [LARGE SCALE GENOMIC DNA]</scope>
    <source>
        <strain evidence="9">DSM 935</strain>
    </source>
</reference>
<keyword evidence="4 7" id="KW-0812">Transmembrane</keyword>
<keyword evidence="2 7" id="KW-0813">Transport</keyword>
<gene>
    <name evidence="9" type="primary">araQ_2</name>
    <name evidence="9" type="ORF">BLCOC_02270</name>
</gene>
<accession>A0ABZ0U4K0</accession>
<comment type="subcellular location">
    <subcellularLocation>
        <location evidence="1 7">Cell membrane</location>
        <topology evidence="1 7">Multi-pass membrane protein</topology>
    </subcellularLocation>
</comment>
<proteinExistence type="inferred from homology"/>
<feature type="transmembrane region" description="Helical" evidence="7">
    <location>
        <begin position="12"/>
        <end position="34"/>
    </location>
</feature>
<feature type="transmembrane region" description="Helical" evidence="7">
    <location>
        <begin position="148"/>
        <end position="169"/>
    </location>
</feature>
<evidence type="ECO:0000256" key="4">
    <source>
        <dbReference type="ARBA" id="ARBA00022692"/>
    </source>
</evidence>
<evidence type="ECO:0000256" key="5">
    <source>
        <dbReference type="ARBA" id="ARBA00022989"/>
    </source>
</evidence>
<keyword evidence="10" id="KW-1185">Reference proteome</keyword>
<evidence type="ECO:0000256" key="7">
    <source>
        <dbReference type="RuleBase" id="RU363032"/>
    </source>
</evidence>
<dbReference type="Pfam" id="PF00528">
    <property type="entry name" value="BPD_transp_1"/>
    <property type="match status" value="1"/>
</dbReference>
<evidence type="ECO:0000256" key="2">
    <source>
        <dbReference type="ARBA" id="ARBA00022448"/>
    </source>
</evidence>
<dbReference type="EMBL" id="CP136422">
    <property type="protein sequence ID" value="WPX71903.1"/>
    <property type="molecule type" value="Genomic_DNA"/>
</dbReference>
<evidence type="ECO:0000313" key="10">
    <source>
        <dbReference type="Proteomes" id="UP001325248"/>
    </source>
</evidence>
<keyword evidence="3" id="KW-1003">Cell membrane</keyword>
<protein>
    <submittedName>
        <fullName evidence="9">L-arabinose transport system permease protein AraQ</fullName>
    </submittedName>
</protein>
<dbReference type="PROSITE" id="PS50928">
    <property type="entry name" value="ABC_TM1"/>
    <property type="match status" value="1"/>
</dbReference>
<dbReference type="PANTHER" id="PTHR43744">
    <property type="entry name" value="ABC TRANSPORTER PERMEASE PROTEIN MG189-RELATED-RELATED"/>
    <property type="match status" value="1"/>
</dbReference>
<keyword evidence="5 7" id="KW-1133">Transmembrane helix</keyword>
<dbReference type="SUPFAM" id="SSF161098">
    <property type="entry name" value="MetI-like"/>
    <property type="match status" value="1"/>
</dbReference>
<dbReference type="Gene3D" id="1.10.3720.10">
    <property type="entry name" value="MetI-like"/>
    <property type="match status" value="1"/>
</dbReference>
<feature type="transmembrane region" description="Helical" evidence="7">
    <location>
        <begin position="74"/>
        <end position="98"/>
    </location>
</feature>
<dbReference type="InterPro" id="IPR000515">
    <property type="entry name" value="MetI-like"/>
</dbReference>
<evidence type="ECO:0000259" key="8">
    <source>
        <dbReference type="PROSITE" id="PS50928"/>
    </source>
</evidence>
<dbReference type="Proteomes" id="UP001325248">
    <property type="component" value="Chromosome"/>
</dbReference>
<evidence type="ECO:0000256" key="1">
    <source>
        <dbReference type="ARBA" id="ARBA00004651"/>
    </source>
</evidence>
<feature type="transmembrane region" description="Helical" evidence="7">
    <location>
        <begin position="255"/>
        <end position="277"/>
    </location>
</feature>
<evidence type="ECO:0000256" key="6">
    <source>
        <dbReference type="ARBA" id="ARBA00023136"/>
    </source>
</evidence>
<sequence length="287" mass="32105">MRKQKYGHKIWILCMTLATLVMITPIIMMVTTSFKTMEEIKSPVFHLLPEKFSFVNYIDALNGANWVIYFRNSVFITLAAVLFSILFNSISGFAFARLKFKGSKVLFMFILIGLMMPPQVTMLPTFLIMAKFPLAGGNDLLGAGGTGLINSFAGLIIPLVSGSYGIFLCKQFYENFPKSLDEAAEIDGCNKWRTYFTIYLPNSKAIIATLGLTKSVAVWNDYMWPLIMTNSDGMKTVQLALTMFKSDGYILWNQLMAASVIVVIPMVIIFLCAQKYFVQGIVTSGLK</sequence>
<evidence type="ECO:0000313" key="9">
    <source>
        <dbReference type="EMBL" id="WPX71903.1"/>
    </source>
</evidence>
<comment type="similarity">
    <text evidence="7">Belongs to the binding-protein-dependent transport system permease family.</text>
</comment>
<feature type="transmembrane region" description="Helical" evidence="7">
    <location>
        <begin position="105"/>
        <end position="128"/>
    </location>
</feature>
<dbReference type="CDD" id="cd06261">
    <property type="entry name" value="TM_PBP2"/>
    <property type="match status" value="1"/>
</dbReference>
<feature type="domain" description="ABC transmembrane type-1" evidence="8">
    <location>
        <begin position="70"/>
        <end position="273"/>
    </location>
</feature>
<keyword evidence="6 7" id="KW-0472">Membrane</keyword>
<evidence type="ECO:0000256" key="3">
    <source>
        <dbReference type="ARBA" id="ARBA00022475"/>
    </source>
</evidence>
<name>A0ABZ0U4K0_9FIRM</name>